<feature type="compositionally biased region" description="Basic residues" evidence="9">
    <location>
        <begin position="299"/>
        <end position="310"/>
    </location>
</feature>
<evidence type="ECO:0000256" key="2">
    <source>
        <dbReference type="ARBA" id="ARBA00022490"/>
    </source>
</evidence>
<sequence length="327" mass="37223">MNAGRFTLTVDEFLAEKNVLFYLEDAVNQLLQHKEEYIQFGIVRYFAEYFRSVKSGSHILFREFDYVKATAHNRASFIHIFWRCFRQIGKNGDLLATMEYSSLLQLLCPDFPVEMVQKAARIVLMEDAMDCPMCFADFLYAFQIQFYFEEFLDSIAVIYQDLLSGKSPNTVIVPTSTSLEMHPQLATDDIAAQDGVDSSLFCSCIEALCERYKHEHPAKYAIKEILQHSKCMSFYGFLMALAKHEGISHNIGSLPKKGDLLFDPLMDQELEKLISQLTISPASNSSSSGPGQKEPLRKASPRKSLQHRKRIEIESDGSTEETDSSEN</sequence>
<comment type="similarity">
    <text evidence="6">Belongs to the CSTPP1 family.</text>
</comment>
<dbReference type="InterPro" id="IPR038968">
    <property type="entry name" value="CSTPP1"/>
</dbReference>
<dbReference type="CDD" id="cd22959">
    <property type="entry name" value="DD_C11orf49"/>
    <property type="match status" value="1"/>
</dbReference>
<dbReference type="Proteomes" id="UP000829720">
    <property type="component" value="Unassembled WGS sequence"/>
</dbReference>
<keyword evidence="4" id="KW-0493">Microtubule</keyword>
<evidence type="ECO:0000256" key="3">
    <source>
        <dbReference type="ARBA" id="ARBA00022553"/>
    </source>
</evidence>
<gene>
    <name evidence="10" type="ORF">AGOR_G00007420</name>
</gene>
<evidence type="ECO:0000256" key="5">
    <source>
        <dbReference type="ARBA" id="ARBA00023212"/>
    </source>
</evidence>
<keyword evidence="5" id="KW-0206">Cytoskeleton</keyword>
<comment type="function">
    <text evidence="8">Regulator of the tubulin polyglutamylase complex (TPGC) that controls cytoskeletal organization, nuclear shape, and cilium disassembly by balancing microtubule and actin assembly. Regulates the assembly and stability of the TPGC and thereby modulates polyglutamylation of the microtubule, which antagonizes MAP4 binding.</text>
</comment>
<dbReference type="EMBL" id="JAERUA010000001">
    <property type="protein sequence ID" value="KAI1904613.1"/>
    <property type="molecule type" value="Genomic_DNA"/>
</dbReference>
<dbReference type="GO" id="GO:0005874">
    <property type="term" value="C:microtubule"/>
    <property type="evidence" value="ECO:0007669"/>
    <property type="project" value="UniProtKB-KW"/>
</dbReference>
<feature type="compositionally biased region" description="Acidic residues" evidence="9">
    <location>
        <begin position="314"/>
        <end position="327"/>
    </location>
</feature>
<evidence type="ECO:0000256" key="9">
    <source>
        <dbReference type="SAM" id="MobiDB-lite"/>
    </source>
</evidence>
<evidence type="ECO:0000256" key="6">
    <source>
        <dbReference type="ARBA" id="ARBA00033750"/>
    </source>
</evidence>
<protein>
    <recommendedName>
        <fullName evidence="7">Centriolar satellite-associated tubulin polyglutamylase complex regulator 1</fullName>
    </recommendedName>
</protein>
<evidence type="ECO:0000256" key="1">
    <source>
        <dbReference type="ARBA" id="ARBA00004607"/>
    </source>
</evidence>
<organism evidence="10 11">
    <name type="scientific">Albula goreensis</name>
    <dbReference type="NCBI Taxonomy" id="1534307"/>
    <lineage>
        <taxon>Eukaryota</taxon>
        <taxon>Metazoa</taxon>
        <taxon>Chordata</taxon>
        <taxon>Craniata</taxon>
        <taxon>Vertebrata</taxon>
        <taxon>Euteleostomi</taxon>
        <taxon>Actinopterygii</taxon>
        <taxon>Neopterygii</taxon>
        <taxon>Teleostei</taxon>
        <taxon>Albuliformes</taxon>
        <taxon>Albulidae</taxon>
        <taxon>Albula</taxon>
    </lineage>
</organism>
<proteinExistence type="inferred from homology"/>
<dbReference type="GO" id="GO:0034451">
    <property type="term" value="C:centriolar satellite"/>
    <property type="evidence" value="ECO:0007669"/>
    <property type="project" value="UniProtKB-SubCell"/>
</dbReference>
<name>A0A8T3E684_9TELE</name>
<evidence type="ECO:0000256" key="4">
    <source>
        <dbReference type="ARBA" id="ARBA00022701"/>
    </source>
</evidence>
<accession>A0A8T3E684</accession>
<comment type="caution">
    <text evidence="10">The sequence shown here is derived from an EMBL/GenBank/DDBJ whole genome shotgun (WGS) entry which is preliminary data.</text>
</comment>
<keyword evidence="11" id="KW-1185">Reference proteome</keyword>
<dbReference type="PANTHER" id="PTHR34252:SF1">
    <property type="entry name" value="CENTRIOLAR SATELLITE-ASSOCIATED TUBULIN POLYGLUTAMYLASE COMPLEX REGULATOR 1"/>
    <property type="match status" value="1"/>
</dbReference>
<comment type="subcellular location">
    <subcellularLocation>
        <location evidence="1">Cytoplasm</location>
        <location evidence="1">Cytoskeleton</location>
        <location evidence="1">Microtubule organizing center</location>
        <location evidence="1">Centrosome</location>
        <location evidence="1">Centriolar satellite</location>
    </subcellularLocation>
</comment>
<evidence type="ECO:0000313" key="10">
    <source>
        <dbReference type="EMBL" id="KAI1904613.1"/>
    </source>
</evidence>
<keyword evidence="3" id="KW-0597">Phosphoprotein</keyword>
<feature type="region of interest" description="Disordered" evidence="9">
    <location>
        <begin position="279"/>
        <end position="327"/>
    </location>
</feature>
<dbReference type="OrthoDB" id="197906at2759"/>
<dbReference type="PANTHER" id="PTHR34252">
    <property type="entry name" value="UPF0705 PROTEIN C11ORF49"/>
    <property type="match status" value="1"/>
</dbReference>
<reference evidence="10" key="1">
    <citation type="submission" date="2021-01" db="EMBL/GenBank/DDBJ databases">
        <authorList>
            <person name="Zahm M."/>
            <person name="Roques C."/>
            <person name="Cabau C."/>
            <person name="Klopp C."/>
            <person name="Donnadieu C."/>
            <person name="Jouanno E."/>
            <person name="Lampietro C."/>
            <person name="Louis A."/>
            <person name="Herpin A."/>
            <person name="Echchiki A."/>
            <person name="Berthelot C."/>
            <person name="Parey E."/>
            <person name="Roest-Crollius H."/>
            <person name="Braasch I."/>
            <person name="Postlethwait J."/>
            <person name="Bobe J."/>
            <person name="Montfort J."/>
            <person name="Bouchez O."/>
            <person name="Begum T."/>
            <person name="Mejri S."/>
            <person name="Adams A."/>
            <person name="Chen W.-J."/>
            <person name="Guiguen Y."/>
        </authorList>
    </citation>
    <scope>NUCLEOTIDE SEQUENCE</scope>
    <source>
        <tissue evidence="10">Blood</tissue>
    </source>
</reference>
<keyword evidence="2" id="KW-0963">Cytoplasm</keyword>
<feature type="compositionally biased region" description="Low complexity" evidence="9">
    <location>
        <begin position="280"/>
        <end position="291"/>
    </location>
</feature>
<dbReference type="AlphaFoldDB" id="A0A8T3E684"/>
<evidence type="ECO:0000313" key="11">
    <source>
        <dbReference type="Proteomes" id="UP000829720"/>
    </source>
</evidence>
<evidence type="ECO:0000256" key="8">
    <source>
        <dbReference type="ARBA" id="ARBA00045673"/>
    </source>
</evidence>
<evidence type="ECO:0000256" key="7">
    <source>
        <dbReference type="ARBA" id="ARBA00033769"/>
    </source>
</evidence>